<proteinExistence type="predicted"/>
<dbReference type="RefSeq" id="WP_183223133.1">
    <property type="nucleotide sequence ID" value="NZ_BMPW01000019.1"/>
</dbReference>
<gene>
    <name evidence="1" type="ORF">FHR83_005415</name>
</gene>
<accession>A0A7W5AKF2</accession>
<sequence>MTAASTPPSAGCPATWTQTHAVEIVTDVLLPDRRALIVVDGDPATPWGDAFAPALLIDLSGRARLAADVFQPAGGARVATAYEQLADPGRFERYLRQWHGTTSVAWLREGQSTVALFDTREYRARSGAPHLADDVRQWRCWLTGEVYGVILQQRMDLPTCPYCGSDQHGLWVKADSWWDVYGLGEARLLAAYLLGESASDGTDPAEEDDG</sequence>
<evidence type="ECO:0000313" key="2">
    <source>
        <dbReference type="Proteomes" id="UP000590749"/>
    </source>
</evidence>
<dbReference type="AlphaFoldDB" id="A0A7W5AKF2"/>
<dbReference type="EMBL" id="JACHXF010000012">
    <property type="protein sequence ID" value="MBB3097731.1"/>
    <property type="molecule type" value="Genomic_DNA"/>
</dbReference>
<evidence type="ECO:0000313" key="1">
    <source>
        <dbReference type="EMBL" id="MBB3097731.1"/>
    </source>
</evidence>
<reference evidence="1 2" key="1">
    <citation type="submission" date="2020-08" db="EMBL/GenBank/DDBJ databases">
        <title>Genomic Encyclopedia of Type Strains, Phase III (KMG-III): the genomes of soil and plant-associated and newly described type strains.</title>
        <authorList>
            <person name="Whitman W."/>
        </authorList>
    </citation>
    <scope>NUCLEOTIDE SEQUENCE [LARGE SCALE GENOMIC DNA]</scope>
    <source>
        <strain evidence="1 2">CECT 3287</strain>
    </source>
</reference>
<protein>
    <submittedName>
        <fullName evidence="1">Uncharacterized protein</fullName>
    </submittedName>
</protein>
<dbReference type="Proteomes" id="UP000590749">
    <property type="component" value="Unassembled WGS sequence"/>
</dbReference>
<keyword evidence="2" id="KW-1185">Reference proteome</keyword>
<organism evidence="1 2">
    <name type="scientific">Actinoplanes campanulatus</name>
    <dbReference type="NCBI Taxonomy" id="113559"/>
    <lineage>
        <taxon>Bacteria</taxon>
        <taxon>Bacillati</taxon>
        <taxon>Actinomycetota</taxon>
        <taxon>Actinomycetes</taxon>
        <taxon>Micromonosporales</taxon>
        <taxon>Micromonosporaceae</taxon>
        <taxon>Actinoplanes</taxon>
    </lineage>
</organism>
<comment type="caution">
    <text evidence="1">The sequence shown here is derived from an EMBL/GenBank/DDBJ whole genome shotgun (WGS) entry which is preliminary data.</text>
</comment>
<name>A0A7W5AKF2_9ACTN</name>